<evidence type="ECO:0000256" key="1">
    <source>
        <dbReference type="ARBA" id="ARBA00009156"/>
    </source>
</evidence>
<keyword evidence="5" id="KW-0067">ATP-binding</keyword>
<dbReference type="PANTHER" id="PTHR10196">
    <property type="entry name" value="SUGAR KINASE"/>
    <property type="match status" value="1"/>
</dbReference>
<evidence type="ECO:0000256" key="7">
    <source>
        <dbReference type="SAM" id="MobiDB-lite"/>
    </source>
</evidence>
<dbReference type="InterPro" id="IPR018483">
    <property type="entry name" value="Carb_kinase_FGGY_CS"/>
</dbReference>
<comment type="similarity">
    <text evidence="1">Belongs to the FGGY kinase family.</text>
</comment>
<dbReference type="PROSITE" id="PS00933">
    <property type="entry name" value="FGGY_KINASES_1"/>
    <property type="match status" value="1"/>
</dbReference>
<dbReference type="OrthoDB" id="9805576at2"/>
<dbReference type="SUPFAM" id="SSF53067">
    <property type="entry name" value="Actin-like ATPase domain"/>
    <property type="match status" value="2"/>
</dbReference>
<dbReference type="InterPro" id="IPR043129">
    <property type="entry name" value="ATPase_NBD"/>
</dbReference>
<proteinExistence type="inferred from homology"/>
<dbReference type="GO" id="GO:0004370">
    <property type="term" value="F:glycerol kinase activity"/>
    <property type="evidence" value="ECO:0007669"/>
    <property type="project" value="TreeGrafter"/>
</dbReference>
<dbReference type="GO" id="GO:0005524">
    <property type="term" value="F:ATP binding"/>
    <property type="evidence" value="ECO:0007669"/>
    <property type="project" value="UniProtKB-KW"/>
</dbReference>
<evidence type="ECO:0000313" key="10">
    <source>
        <dbReference type="EMBL" id="RWR22356.1"/>
    </source>
</evidence>
<organism evidence="10 11">
    <name type="scientific">Microbacterium enclense</name>
    <dbReference type="NCBI Taxonomy" id="993073"/>
    <lineage>
        <taxon>Bacteria</taxon>
        <taxon>Bacillati</taxon>
        <taxon>Actinomycetota</taxon>
        <taxon>Actinomycetes</taxon>
        <taxon>Micrococcales</taxon>
        <taxon>Microbacteriaceae</taxon>
        <taxon>Microbacterium</taxon>
    </lineage>
</organism>
<feature type="domain" description="Carbohydrate kinase FGGY N-terminal" evidence="8">
    <location>
        <begin position="40"/>
        <end position="290"/>
    </location>
</feature>
<evidence type="ECO:0000256" key="3">
    <source>
        <dbReference type="ARBA" id="ARBA00022741"/>
    </source>
</evidence>
<keyword evidence="4 10" id="KW-0418">Kinase</keyword>
<dbReference type="GO" id="GO:0005829">
    <property type="term" value="C:cytosol"/>
    <property type="evidence" value="ECO:0007669"/>
    <property type="project" value="TreeGrafter"/>
</dbReference>
<evidence type="ECO:0000256" key="4">
    <source>
        <dbReference type="ARBA" id="ARBA00022777"/>
    </source>
</evidence>
<dbReference type="GO" id="GO:0019563">
    <property type="term" value="P:glycerol catabolic process"/>
    <property type="evidence" value="ECO:0007669"/>
    <property type="project" value="TreeGrafter"/>
</dbReference>
<evidence type="ECO:0000256" key="6">
    <source>
        <dbReference type="ARBA" id="ARBA00043149"/>
    </source>
</evidence>
<dbReference type="InterPro" id="IPR018485">
    <property type="entry name" value="FGGY_C"/>
</dbReference>
<dbReference type="Gene3D" id="3.30.420.40">
    <property type="match status" value="2"/>
</dbReference>
<dbReference type="Pfam" id="PF00370">
    <property type="entry name" value="FGGY_N"/>
    <property type="match status" value="1"/>
</dbReference>
<dbReference type="Proteomes" id="UP000285970">
    <property type="component" value="Unassembled WGS sequence"/>
</dbReference>
<feature type="region of interest" description="Disordered" evidence="7">
    <location>
        <begin position="1"/>
        <end position="35"/>
    </location>
</feature>
<keyword evidence="2 10" id="KW-0808">Transferase</keyword>
<dbReference type="Pfam" id="PF02782">
    <property type="entry name" value="FGGY_C"/>
    <property type="match status" value="1"/>
</dbReference>
<protein>
    <recommendedName>
        <fullName evidence="6">ATP:glycerol 3-phosphotransferase</fullName>
    </recommendedName>
</protein>
<keyword evidence="3" id="KW-0547">Nucleotide-binding</keyword>
<name>A0A443JPB4_9MICO</name>
<gene>
    <name evidence="10" type="primary">glpK</name>
    <name evidence="10" type="ORF">D8Y23_02140</name>
</gene>
<dbReference type="InterPro" id="IPR018484">
    <property type="entry name" value="FGGY_N"/>
</dbReference>
<evidence type="ECO:0000256" key="5">
    <source>
        <dbReference type="ARBA" id="ARBA00022840"/>
    </source>
</evidence>
<evidence type="ECO:0000259" key="9">
    <source>
        <dbReference type="Pfam" id="PF02782"/>
    </source>
</evidence>
<evidence type="ECO:0000259" key="8">
    <source>
        <dbReference type="Pfam" id="PF00370"/>
    </source>
</evidence>
<dbReference type="NCBIfam" id="NF000756">
    <property type="entry name" value="PRK00047.1"/>
    <property type="match status" value="1"/>
</dbReference>
<dbReference type="AlphaFoldDB" id="A0A443JPB4"/>
<dbReference type="PIRSF" id="PIRSF000538">
    <property type="entry name" value="GlpK"/>
    <property type="match status" value="1"/>
</dbReference>
<evidence type="ECO:0000313" key="11">
    <source>
        <dbReference type="Proteomes" id="UP000285970"/>
    </source>
</evidence>
<reference evidence="10 11" key="1">
    <citation type="journal article" date="2018" name="Front. Microbiol.">
        <title>Novel Insights Into Bacterial Dimethylsulfoniopropionate Catabolism in the East China Sea.</title>
        <authorList>
            <person name="Liu J."/>
            <person name="Liu J."/>
            <person name="Zhang S.H."/>
            <person name="Liang J."/>
            <person name="Lin H."/>
            <person name="Song D."/>
            <person name="Yang G.P."/>
            <person name="Todd J.D."/>
            <person name="Zhang X.H."/>
        </authorList>
    </citation>
    <scope>NUCLEOTIDE SEQUENCE [LARGE SCALE GENOMIC DNA]</scope>
    <source>
        <strain evidence="10 11">ZYFD042</strain>
    </source>
</reference>
<feature type="region of interest" description="Disordered" evidence="7">
    <location>
        <begin position="533"/>
        <end position="572"/>
    </location>
</feature>
<feature type="domain" description="Carbohydrate kinase FGGY C-terminal" evidence="9">
    <location>
        <begin position="300"/>
        <end position="484"/>
    </location>
</feature>
<comment type="caution">
    <text evidence="10">The sequence shown here is derived from an EMBL/GenBank/DDBJ whole genome shotgun (WGS) entry which is preliminary data.</text>
</comment>
<dbReference type="InterPro" id="IPR000577">
    <property type="entry name" value="Carb_kinase_FGGY"/>
</dbReference>
<dbReference type="CDD" id="cd07769">
    <property type="entry name" value="ASKHA_NBD_FGGY_GK"/>
    <property type="match status" value="1"/>
</dbReference>
<dbReference type="EMBL" id="RBZY01000005">
    <property type="protein sequence ID" value="RWR22356.1"/>
    <property type="molecule type" value="Genomic_DNA"/>
</dbReference>
<feature type="compositionally biased region" description="Low complexity" evidence="7">
    <location>
        <begin position="538"/>
        <end position="572"/>
    </location>
</feature>
<sequence>MPIGARPRSPGTAAGSTTSVSPPARPSRPDGATVSTSSGYVLALDEGSSSARAVLIDAQGAVVGEASSQIDPIFPHEGWVELDPFDLWDAPRTAILGALARARVDGSEVRAVGVTSHRETIVMWDRRTGAPVHNAIMWMSKQTDDIVREWSARGLDDEFRSRTGVRNDSFFSAAKVAWLLRHVPGARERAERGELAIGTPETWLLWNLTGGAAHRTEPGAASRTGLMSLARAEWDHEFCGILDIPISLLPEIVPSNAWFGDVAPGILPGAEHRSVPILAVLGDQQAGLYGEACLEPGSAKNTFGTAGVLTVNVGSRPRTLPGMCSSVAWRFDDDVTYEAEGVVFHSGQTIQWLRDRLGILPGAAASERLAESVPDSGGVYLVPAFAGLFDPHWDRNARGGIVGLTLESTAAHVVRAGIEAMAFQTRDNVDNLRRHGVTIPLLKVDGGATRNNLLCQFQADILGIPVARPQGLERTALGIGHLAGSGAGIWRRDEIAQRWHLERVFEPRMSEDEREERYAGWLDAIASIRTLPPRRTWSVPDPAAPSAAPGAAGAAPVPHPTVSPVGTTPTPA</sequence>
<evidence type="ECO:0000256" key="2">
    <source>
        <dbReference type="ARBA" id="ARBA00022679"/>
    </source>
</evidence>
<dbReference type="PANTHER" id="PTHR10196:SF69">
    <property type="entry name" value="GLYCEROL KINASE"/>
    <property type="match status" value="1"/>
</dbReference>
<accession>A0A443JPB4</accession>